<dbReference type="AlphaFoldDB" id="A0A0F9W4L7"/>
<name>A0A0F9W4L7_9ZZZZ</name>
<dbReference type="InterPro" id="IPR000683">
    <property type="entry name" value="Gfo/Idh/MocA-like_OxRdtase_N"/>
</dbReference>
<protein>
    <recommendedName>
        <fullName evidence="4">Gfo/Idh/MocA-like oxidoreductase N-terminal domain-containing protein</fullName>
    </recommendedName>
</protein>
<dbReference type="Pfam" id="PF02894">
    <property type="entry name" value="GFO_IDH_MocA_C"/>
    <property type="match status" value="1"/>
</dbReference>
<dbReference type="PANTHER" id="PTHR43708:SF8">
    <property type="entry name" value="OXIDOREDUCTASE"/>
    <property type="match status" value="1"/>
</dbReference>
<feature type="domain" description="Gfo/Idh/MocA-like oxidoreductase N-terminal" evidence="1">
    <location>
        <begin position="7"/>
        <end position="127"/>
    </location>
</feature>
<feature type="domain" description="Gfo/Idh/MocA-like oxidoreductase C-terminal" evidence="2">
    <location>
        <begin position="139"/>
        <end position="372"/>
    </location>
</feature>
<evidence type="ECO:0008006" key="4">
    <source>
        <dbReference type="Google" id="ProtNLM"/>
    </source>
</evidence>
<dbReference type="Gene3D" id="3.30.360.10">
    <property type="entry name" value="Dihydrodipicolinate Reductase, domain 2"/>
    <property type="match status" value="1"/>
</dbReference>
<proteinExistence type="predicted"/>
<dbReference type="InterPro" id="IPR036291">
    <property type="entry name" value="NAD(P)-bd_dom_sf"/>
</dbReference>
<evidence type="ECO:0000259" key="1">
    <source>
        <dbReference type="Pfam" id="PF01408"/>
    </source>
</evidence>
<comment type="caution">
    <text evidence="3">The sequence shown here is derived from an EMBL/GenBank/DDBJ whole genome shotgun (WGS) entry which is preliminary data.</text>
</comment>
<dbReference type="SUPFAM" id="SSF55347">
    <property type="entry name" value="Glyceraldehyde-3-phosphate dehydrogenase-like, C-terminal domain"/>
    <property type="match status" value="1"/>
</dbReference>
<evidence type="ECO:0000313" key="3">
    <source>
        <dbReference type="EMBL" id="KKO11265.1"/>
    </source>
</evidence>
<accession>A0A0F9W4L7</accession>
<dbReference type="InterPro" id="IPR004104">
    <property type="entry name" value="Gfo/Idh/MocA-like_OxRdtase_C"/>
</dbReference>
<evidence type="ECO:0000259" key="2">
    <source>
        <dbReference type="Pfam" id="PF02894"/>
    </source>
</evidence>
<reference evidence="3" key="1">
    <citation type="journal article" date="2015" name="Nature">
        <title>Complex archaea that bridge the gap between prokaryotes and eukaryotes.</title>
        <authorList>
            <person name="Spang A."/>
            <person name="Saw J.H."/>
            <person name="Jorgensen S.L."/>
            <person name="Zaremba-Niedzwiedzka K."/>
            <person name="Martijn J."/>
            <person name="Lind A.E."/>
            <person name="van Eijk R."/>
            <person name="Schleper C."/>
            <person name="Guy L."/>
            <person name="Ettema T.J."/>
        </authorList>
    </citation>
    <scope>NUCLEOTIDE SEQUENCE</scope>
</reference>
<dbReference type="GO" id="GO:0000166">
    <property type="term" value="F:nucleotide binding"/>
    <property type="evidence" value="ECO:0007669"/>
    <property type="project" value="InterPro"/>
</dbReference>
<dbReference type="InterPro" id="IPR051317">
    <property type="entry name" value="Gfo/Idh/MocA_oxidoreduct"/>
</dbReference>
<dbReference type="PANTHER" id="PTHR43708">
    <property type="entry name" value="CONSERVED EXPRESSED OXIDOREDUCTASE (EUROFUNG)"/>
    <property type="match status" value="1"/>
</dbReference>
<dbReference type="Pfam" id="PF01408">
    <property type="entry name" value="GFO_IDH_MocA"/>
    <property type="match status" value="1"/>
</dbReference>
<sequence length="393" mass="43913">MAEALELRIGVIGAGGRGGLSFAAHKPDEGCRIVAICDIRKDVADFYEQHLGNKPDFHEDYHDLLARDDVNAVFVTLPDPFHEEVAVASLEAGKAVYLEKPMAITIEGCDRILETARRTGSKLYLGHNMRHFPVVLKMKEVIDSGAIGEVKAGWCRHFVSYGGDAFFKDWHAERKTQTGLLLQKGAHDIDVLHWLCGGYSKRVVAMGELGVYNRVEDKRDPDAYGSAAFLSDEHWPWYNQTGVNPFADVEDLSMMLMQLDNGVLASYQQCHYTPDCWRNYTVIGTEGRVENFNDSGQATVRVWNHREDCYREHGDIEHQLDPSSGTHGGSDPAIVNEFLDYVRKDIPTNTSPVAARYSVAAGYQATMSLRNGCMPMDVPMLDSELEDYFGRGL</sequence>
<organism evidence="3">
    <name type="scientific">marine sediment metagenome</name>
    <dbReference type="NCBI Taxonomy" id="412755"/>
    <lineage>
        <taxon>unclassified sequences</taxon>
        <taxon>metagenomes</taxon>
        <taxon>ecological metagenomes</taxon>
    </lineage>
</organism>
<gene>
    <name evidence="3" type="ORF">LCGC14_0017430</name>
</gene>
<dbReference type="Gene3D" id="3.40.50.720">
    <property type="entry name" value="NAD(P)-binding Rossmann-like Domain"/>
    <property type="match status" value="1"/>
</dbReference>
<dbReference type="EMBL" id="LAZR01000003">
    <property type="protein sequence ID" value="KKO11265.1"/>
    <property type="molecule type" value="Genomic_DNA"/>
</dbReference>
<dbReference type="SUPFAM" id="SSF51735">
    <property type="entry name" value="NAD(P)-binding Rossmann-fold domains"/>
    <property type="match status" value="1"/>
</dbReference>